<dbReference type="InterPro" id="IPR036047">
    <property type="entry name" value="F-box-like_dom_sf"/>
</dbReference>
<accession>A0A2R6RJF8</accession>
<feature type="domain" description="KIB1-4 beta-propeller" evidence="2">
    <location>
        <begin position="119"/>
        <end position="358"/>
    </location>
</feature>
<reference evidence="4" key="2">
    <citation type="journal article" date="2018" name="BMC Genomics">
        <title>A manually annotated Actinidia chinensis var. chinensis (kiwifruit) genome highlights the challenges associated with draft genomes and gene prediction in plants.</title>
        <authorList>
            <person name="Pilkington S.M."/>
            <person name="Crowhurst R."/>
            <person name="Hilario E."/>
            <person name="Nardozza S."/>
            <person name="Fraser L."/>
            <person name="Peng Y."/>
            <person name="Gunaseelan K."/>
            <person name="Simpson R."/>
            <person name="Tahir J."/>
            <person name="Deroles S.C."/>
            <person name="Templeton K."/>
            <person name="Luo Z."/>
            <person name="Davy M."/>
            <person name="Cheng C."/>
            <person name="McNeilage M."/>
            <person name="Scaglione D."/>
            <person name="Liu Y."/>
            <person name="Zhang Q."/>
            <person name="Datson P."/>
            <person name="De Silva N."/>
            <person name="Gardiner S.E."/>
            <person name="Bassett H."/>
            <person name="Chagne D."/>
            <person name="McCallum J."/>
            <person name="Dzierzon H."/>
            <person name="Deng C."/>
            <person name="Wang Y.Y."/>
            <person name="Barron L."/>
            <person name="Manako K."/>
            <person name="Bowen J."/>
            <person name="Foster T.M."/>
            <person name="Erridge Z.A."/>
            <person name="Tiffin H."/>
            <person name="Waite C.N."/>
            <person name="Davies K.M."/>
            <person name="Grierson E.P."/>
            <person name="Laing W.A."/>
            <person name="Kirk R."/>
            <person name="Chen X."/>
            <person name="Wood M."/>
            <person name="Montefiori M."/>
            <person name="Brummell D.A."/>
            <person name="Schwinn K.E."/>
            <person name="Catanach A."/>
            <person name="Fullerton C."/>
            <person name="Li D."/>
            <person name="Meiyalaghan S."/>
            <person name="Nieuwenhuizen N."/>
            <person name="Read N."/>
            <person name="Prakash R."/>
            <person name="Hunter D."/>
            <person name="Zhang H."/>
            <person name="McKenzie M."/>
            <person name="Knabel M."/>
            <person name="Harris A."/>
            <person name="Allan A.C."/>
            <person name="Gleave A."/>
            <person name="Chen A."/>
            <person name="Janssen B.J."/>
            <person name="Plunkett B."/>
            <person name="Ampomah-Dwamena C."/>
            <person name="Voogd C."/>
            <person name="Leif D."/>
            <person name="Lafferty D."/>
            <person name="Souleyre E.J.F."/>
            <person name="Varkonyi-Gasic E."/>
            <person name="Gambi F."/>
            <person name="Hanley J."/>
            <person name="Yao J.L."/>
            <person name="Cheung J."/>
            <person name="David K.M."/>
            <person name="Warren B."/>
            <person name="Marsh K."/>
            <person name="Snowden K.C."/>
            <person name="Lin-Wang K."/>
            <person name="Brian L."/>
            <person name="Martinez-Sanchez M."/>
            <person name="Wang M."/>
            <person name="Ileperuma N."/>
            <person name="Macnee N."/>
            <person name="Campin R."/>
            <person name="McAtee P."/>
            <person name="Drummond R.S.M."/>
            <person name="Espley R.V."/>
            <person name="Ireland H.S."/>
            <person name="Wu R."/>
            <person name="Atkinson R.G."/>
            <person name="Karunairetnam S."/>
            <person name="Bulley S."/>
            <person name="Chunkath S."/>
            <person name="Hanley Z."/>
            <person name="Storey R."/>
            <person name="Thrimawithana A.H."/>
            <person name="Thomson S."/>
            <person name="David C."/>
            <person name="Testolin R."/>
            <person name="Huang H."/>
            <person name="Hellens R.P."/>
            <person name="Schaffer R.J."/>
        </authorList>
    </citation>
    <scope>NUCLEOTIDE SEQUENCE [LARGE SCALE GENOMIC DNA]</scope>
    <source>
        <strain evidence="4">cv. Red5</strain>
    </source>
</reference>
<dbReference type="OrthoDB" id="642536at2759"/>
<reference evidence="3 4" key="1">
    <citation type="submission" date="2017-07" db="EMBL/GenBank/DDBJ databases">
        <title>An improved, manually edited Actinidia chinensis var. chinensis (kiwifruit) genome highlights the challenges associated with draft genomes and gene prediction in plants.</title>
        <authorList>
            <person name="Pilkington S."/>
            <person name="Crowhurst R."/>
            <person name="Hilario E."/>
            <person name="Nardozza S."/>
            <person name="Fraser L."/>
            <person name="Peng Y."/>
            <person name="Gunaseelan K."/>
            <person name="Simpson R."/>
            <person name="Tahir J."/>
            <person name="Deroles S."/>
            <person name="Templeton K."/>
            <person name="Luo Z."/>
            <person name="Davy M."/>
            <person name="Cheng C."/>
            <person name="Mcneilage M."/>
            <person name="Scaglione D."/>
            <person name="Liu Y."/>
            <person name="Zhang Q."/>
            <person name="Datson P."/>
            <person name="De Silva N."/>
            <person name="Gardiner S."/>
            <person name="Bassett H."/>
            <person name="Chagne D."/>
            <person name="Mccallum J."/>
            <person name="Dzierzon H."/>
            <person name="Deng C."/>
            <person name="Wang Y.-Y."/>
            <person name="Barron N."/>
            <person name="Manako K."/>
            <person name="Bowen J."/>
            <person name="Foster T."/>
            <person name="Erridge Z."/>
            <person name="Tiffin H."/>
            <person name="Waite C."/>
            <person name="Davies K."/>
            <person name="Grierson E."/>
            <person name="Laing W."/>
            <person name="Kirk R."/>
            <person name="Chen X."/>
            <person name="Wood M."/>
            <person name="Montefiori M."/>
            <person name="Brummell D."/>
            <person name="Schwinn K."/>
            <person name="Catanach A."/>
            <person name="Fullerton C."/>
            <person name="Li D."/>
            <person name="Meiyalaghan S."/>
            <person name="Nieuwenhuizen N."/>
            <person name="Read N."/>
            <person name="Prakash R."/>
            <person name="Hunter D."/>
            <person name="Zhang H."/>
            <person name="Mckenzie M."/>
            <person name="Knabel M."/>
            <person name="Harris A."/>
            <person name="Allan A."/>
            <person name="Chen A."/>
            <person name="Janssen B."/>
            <person name="Plunkett B."/>
            <person name="Dwamena C."/>
            <person name="Voogd C."/>
            <person name="Leif D."/>
            <person name="Lafferty D."/>
            <person name="Souleyre E."/>
            <person name="Varkonyi-Gasic E."/>
            <person name="Gambi F."/>
            <person name="Hanley J."/>
            <person name="Yao J.-L."/>
            <person name="Cheung J."/>
            <person name="David K."/>
            <person name="Warren B."/>
            <person name="Marsh K."/>
            <person name="Snowden K."/>
            <person name="Lin-Wang K."/>
            <person name="Brian L."/>
            <person name="Martinez-Sanchez M."/>
            <person name="Wang M."/>
            <person name="Ileperuma N."/>
            <person name="Macnee N."/>
            <person name="Campin R."/>
            <person name="Mcatee P."/>
            <person name="Drummond R."/>
            <person name="Espley R."/>
            <person name="Ireland H."/>
            <person name="Wu R."/>
            <person name="Atkinson R."/>
            <person name="Karunairetnam S."/>
            <person name="Bulley S."/>
            <person name="Chunkath S."/>
            <person name="Hanley Z."/>
            <person name="Storey R."/>
            <person name="Thrimawithana A."/>
            <person name="Thomson S."/>
            <person name="David C."/>
            <person name="Testolin R."/>
        </authorList>
    </citation>
    <scope>NUCLEOTIDE SEQUENCE [LARGE SCALE GENOMIC DNA]</scope>
    <source>
        <strain evidence="4">cv. Red5</strain>
        <tissue evidence="3">Young leaf</tissue>
    </source>
</reference>
<dbReference type="OMA" id="ALFISMD"/>
<evidence type="ECO:0000313" key="3">
    <source>
        <dbReference type="EMBL" id="PSS30155.1"/>
    </source>
</evidence>
<protein>
    <submittedName>
        <fullName evidence="3">F-box protein</fullName>
    </submittedName>
</protein>
<dbReference type="InParanoid" id="A0A2R6RJF8"/>
<sequence>MNTFYGVHLMENWKLETIHMCISAPLCALAPTSCHQYFFGSGGMAQRANKGTSFRSWAGLPYDLLNMISKRLSLVDYLAFGGVCSSWRSSSVAQRAVVLASQPPLLVLVSVYAKRGCFLFDISDGGTYKAMLPNVHGRSFWGFSCGYLIMRDKKFKIWLVNLITRKELDFPTLPELYTGYITPDFRPVLAYSTALSEFVLVVAHRFFPLLHFCRFGDENWTVYRFVDEPWMIVDLAVFYGKIYFLTNRGRIGIFKMSPHPTLTLLTVKGSPNYLSCSLQLVISDGQLFMVDVCNVSMVYKLDQSETEMEWMKMESLGDKALFLNYTQSAIVNNPSMWGGQSNSIYYTVFNQCYTYSIDDGDRQSFPFIQGNRVGYLRPFFWFFPHLSHDENLLDDM</sequence>
<keyword evidence="4" id="KW-1185">Reference proteome</keyword>
<dbReference type="Gramene" id="PSS30155">
    <property type="protein sequence ID" value="PSS30155"/>
    <property type="gene ID" value="CEY00_Acc05590"/>
</dbReference>
<dbReference type="Pfam" id="PF00646">
    <property type="entry name" value="F-box"/>
    <property type="match status" value="1"/>
</dbReference>
<name>A0A2R6RJF8_ACTCC</name>
<proteinExistence type="predicted"/>
<comment type="caution">
    <text evidence="3">The sequence shown here is derived from an EMBL/GenBank/DDBJ whole genome shotgun (WGS) entry which is preliminary data.</text>
</comment>
<evidence type="ECO:0000313" key="4">
    <source>
        <dbReference type="Proteomes" id="UP000241394"/>
    </source>
</evidence>
<dbReference type="PANTHER" id="PTHR45463:SF8">
    <property type="entry name" value="OS09G0392200 PROTEIN"/>
    <property type="match status" value="1"/>
</dbReference>
<dbReference type="InterPro" id="IPR001810">
    <property type="entry name" value="F-box_dom"/>
</dbReference>
<evidence type="ECO:0000259" key="1">
    <source>
        <dbReference type="Pfam" id="PF00646"/>
    </source>
</evidence>
<organism evidence="3 4">
    <name type="scientific">Actinidia chinensis var. chinensis</name>
    <name type="common">Chinese soft-hair kiwi</name>
    <dbReference type="NCBI Taxonomy" id="1590841"/>
    <lineage>
        <taxon>Eukaryota</taxon>
        <taxon>Viridiplantae</taxon>
        <taxon>Streptophyta</taxon>
        <taxon>Embryophyta</taxon>
        <taxon>Tracheophyta</taxon>
        <taxon>Spermatophyta</taxon>
        <taxon>Magnoliopsida</taxon>
        <taxon>eudicotyledons</taxon>
        <taxon>Gunneridae</taxon>
        <taxon>Pentapetalae</taxon>
        <taxon>asterids</taxon>
        <taxon>Ericales</taxon>
        <taxon>Actinidiaceae</taxon>
        <taxon>Actinidia</taxon>
    </lineage>
</organism>
<dbReference type="PANTHER" id="PTHR45463">
    <property type="entry name" value="OS09G0392200 PROTEIN"/>
    <property type="match status" value="1"/>
</dbReference>
<dbReference type="AlphaFoldDB" id="A0A2R6RJF8"/>
<dbReference type="InterPro" id="IPR005174">
    <property type="entry name" value="KIB1-4_b-propeller"/>
</dbReference>
<feature type="domain" description="F-box" evidence="1">
    <location>
        <begin position="58"/>
        <end position="89"/>
    </location>
</feature>
<dbReference type="EMBL" id="NKQK01000005">
    <property type="protein sequence ID" value="PSS30155.1"/>
    <property type="molecule type" value="Genomic_DNA"/>
</dbReference>
<dbReference type="Pfam" id="PF03478">
    <property type="entry name" value="Beta-prop_KIB1-4"/>
    <property type="match status" value="1"/>
</dbReference>
<dbReference type="Gene3D" id="1.20.1280.50">
    <property type="match status" value="1"/>
</dbReference>
<gene>
    <name evidence="3" type="ORF">CEY00_Acc05590</name>
</gene>
<evidence type="ECO:0000259" key="2">
    <source>
        <dbReference type="Pfam" id="PF03478"/>
    </source>
</evidence>
<dbReference type="STRING" id="1590841.A0A2R6RJF8"/>
<dbReference type="Proteomes" id="UP000241394">
    <property type="component" value="Chromosome LG5"/>
</dbReference>
<dbReference type="SUPFAM" id="SSF81383">
    <property type="entry name" value="F-box domain"/>
    <property type="match status" value="1"/>
</dbReference>